<dbReference type="InterPro" id="IPR004839">
    <property type="entry name" value="Aminotransferase_I/II_large"/>
</dbReference>
<reference evidence="11 12" key="1">
    <citation type="submission" date="2020-03" db="EMBL/GenBank/DDBJ databases">
        <title>Soil Listeria distribution.</title>
        <authorList>
            <person name="Liao J."/>
            <person name="Wiedmann M."/>
        </authorList>
    </citation>
    <scope>NUCLEOTIDE SEQUENCE [LARGE SCALE GENOMIC DNA]</scope>
    <source>
        <strain evidence="11 12">FSL L7-1554</strain>
    </source>
</reference>
<dbReference type="AlphaFoldDB" id="A0A7X0X905"/>
<evidence type="ECO:0000256" key="7">
    <source>
        <dbReference type="ARBA" id="ARBA00023239"/>
    </source>
</evidence>
<evidence type="ECO:0000256" key="8">
    <source>
        <dbReference type="ARBA" id="ARBA00029996"/>
    </source>
</evidence>
<dbReference type="InterPro" id="IPR015424">
    <property type="entry name" value="PyrdxlP-dep_Trfase"/>
</dbReference>
<keyword evidence="5" id="KW-0169">Cobalamin biosynthesis</keyword>
<gene>
    <name evidence="11" type="ORF">HCJ38_12455</name>
</gene>
<dbReference type="Pfam" id="PF00155">
    <property type="entry name" value="Aminotran_1_2"/>
    <property type="match status" value="1"/>
</dbReference>
<dbReference type="GO" id="GO:0030170">
    <property type="term" value="F:pyridoxal phosphate binding"/>
    <property type="evidence" value="ECO:0007669"/>
    <property type="project" value="InterPro"/>
</dbReference>
<dbReference type="CDD" id="cd00609">
    <property type="entry name" value="AAT_like"/>
    <property type="match status" value="1"/>
</dbReference>
<evidence type="ECO:0000256" key="3">
    <source>
        <dbReference type="ARBA" id="ARBA00004953"/>
    </source>
</evidence>
<keyword evidence="7 11" id="KW-0456">Lyase</keyword>
<organism evidence="11 12">
    <name type="scientific">Listeria immobilis</name>
    <dbReference type="NCBI Taxonomy" id="2713502"/>
    <lineage>
        <taxon>Bacteria</taxon>
        <taxon>Bacillati</taxon>
        <taxon>Bacillota</taxon>
        <taxon>Bacilli</taxon>
        <taxon>Bacillales</taxon>
        <taxon>Listeriaceae</taxon>
        <taxon>Listeria</taxon>
    </lineage>
</organism>
<evidence type="ECO:0000256" key="2">
    <source>
        <dbReference type="ARBA" id="ARBA00003444"/>
    </source>
</evidence>
<sequence length="361" mass="41129">MKMTTAAHGGNYGELAKQHGLTKEIVLDFSANINPLGVPASLKTKIAENLDKLTEYPEPDYLALRARIASFHQLEISNVIPGNGATELIFGIAKVTQAQKVLILAPTFAEYERAFCGAEVIYAELSKENHFAAFETVFEIIKREADLEAVCLCNPNNPTGQLISQKEMIQIAKLCEERNIYLIIDEAFIDFLEASEHVSMVHYLAEFSHLVIIRAFTKFFAIPGLRLGYLLTKNQMIQEALLQIREPWSINTFADIAGQCLLDDGKYIEQTYRWLSIERAYLYDGLKKFPELTVYKPSVNYIFFHLEEKCDLRTELLLKKIFIRSCANYRGLSERYYRVAVKNRSDNQQLLQALEVIFSGS</sequence>
<evidence type="ECO:0000256" key="5">
    <source>
        <dbReference type="ARBA" id="ARBA00022573"/>
    </source>
</evidence>
<evidence type="ECO:0000256" key="9">
    <source>
        <dbReference type="ARBA" id="ARBA00048531"/>
    </source>
</evidence>
<keyword evidence="6" id="KW-0663">Pyridoxal phosphate</keyword>
<comment type="cofactor">
    <cofactor evidence="1">
        <name>pyridoxal 5'-phosphate</name>
        <dbReference type="ChEBI" id="CHEBI:597326"/>
    </cofactor>
</comment>
<dbReference type="NCBIfam" id="TIGR01140">
    <property type="entry name" value="L_thr_O3P_dcar"/>
    <property type="match status" value="1"/>
</dbReference>
<proteinExistence type="predicted"/>
<dbReference type="EC" id="4.1.1.81" evidence="4"/>
<dbReference type="GO" id="GO:0009236">
    <property type="term" value="P:cobalamin biosynthetic process"/>
    <property type="evidence" value="ECO:0007669"/>
    <property type="project" value="UniProtKB-UniPathway"/>
</dbReference>
<dbReference type="PANTHER" id="PTHR42885">
    <property type="entry name" value="HISTIDINOL-PHOSPHATE AMINOTRANSFERASE-RELATED"/>
    <property type="match status" value="1"/>
</dbReference>
<protein>
    <recommendedName>
        <fullName evidence="4">threonine-phosphate decarboxylase</fullName>
        <ecNumber evidence="4">4.1.1.81</ecNumber>
    </recommendedName>
    <alternativeName>
        <fullName evidence="8">L-threonine-O-3-phosphate decarboxylase</fullName>
    </alternativeName>
</protein>
<comment type="pathway">
    <text evidence="3">Cofactor biosynthesis; adenosylcobalamin biosynthesis.</text>
</comment>
<dbReference type="RefSeq" id="WP_185381451.1">
    <property type="nucleotide sequence ID" value="NZ_JAASTW010000017.1"/>
</dbReference>
<evidence type="ECO:0000313" key="11">
    <source>
        <dbReference type="EMBL" id="MBC1489803.1"/>
    </source>
</evidence>
<dbReference type="InterPro" id="IPR005860">
    <property type="entry name" value="CobD"/>
</dbReference>
<comment type="function">
    <text evidence="2">Decarboxylates L-threonine-O-3-phosphate to yield (R)-1-amino-2-propanol O-2-phosphate, the precursor for the linkage between the nucleotide loop and the corrin ring in cobalamin.</text>
</comment>
<name>A0A7X0X905_9LIST</name>
<evidence type="ECO:0000259" key="10">
    <source>
        <dbReference type="Pfam" id="PF00155"/>
    </source>
</evidence>
<accession>A0A7X0X905</accession>
<dbReference type="PANTHER" id="PTHR42885:SF1">
    <property type="entry name" value="THREONINE-PHOSPHATE DECARBOXYLASE"/>
    <property type="match status" value="1"/>
</dbReference>
<dbReference type="GO" id="GO:0048472">
    <property type="term" value="F:threonine-phosphate decarboxylase activity"/>
    <property type="evidence" value="ECO:0007669"/>
    <property type="project" value="UniProtKB-EC"/>
</dbReference>
<dbReference type="InterPro" id="IPR015421">
    <property type="entry name" value="PyrdxlP-dep_Trfase_major"/>
</dbReference>
<dbReference type="UniPathway" id="UPA00148"/>
<dbReference type="Gene3D" id="3.90.1150.10">
    <property type="entry name" value="Aspartate Aminotransferase, domain 1"/>
    <property type="match status" value="1"/>
</dbReference>
<comment type="caution">
    <text evidence="11">The sequence shown here is derived from an EMBL/GenBank/DDBJ whole genome shotgun (WGS) entry which is preliminary data.</text>
</comment>
<evidence type="ECO:0000256" key="1">
    <source>
        <dbReference type="ARBA" id="ARBA00001933"/>
    </source>
</evidence>
<dbReference type="EMBL" id="JAASTW010000017">
    <property type="protein sequence ID" value="MBC1489803.1"/>
    <property type="molecule type" value="Genomic_DNA"/>
</dbReference>
<dbReference type="Proteomes" id="UP000561617">
    <property type="component" value="Unassembled WGS sequence"/>
</dbReference>
<dbReference type="InterPro" id="IPR015422">
    <property type="entry name" value="PyrdxlP-dep_Trfase_small"/>
</dbReference>
<evidence type="ECO:0000313" key="12">
    <source>
        <dbReference type="Proteomes" id="UP000561617"/>
    </source>
</evidence>
<feature type="domain" description="Aminotransferase class I/classII large" evidence="10">
    <location>
        <begin position="25"/>
        <end position="354"/>
    </location>
</feature>
<evidence type="ECO:0000256" key="6">
    <source>
        <dbReference type="ARBA" id="ARBA00022898"/>
    </source>
</evidence>
<comment type="catalytic activity">
    <reaction evidence="9">
        <text>O-phospho-L-threonine + H(+) = (R)-1-aminopropan-2-yl phosphate + CO2</text>
        <dbReference type="Rhea" id="RHEA:11492"/>
        <dbReference type="ChEBI" id="CHEBI:15378"/>
        <dbReference type="ChEBI" id="CHEBI:16526"/>
        <dbReference type="ChEBI" id="CHEBI:58563"/>
        <dbReference type="ChEBI" id="CHEBI:58675"/>
        <dbReference type="EC" id="4.1.1.81"/>
    </reaction>
</comment>
<evidence type="ECO:0000256" key="4">
    <source>
        <dbReference type="ARBA" id="ARBA00012285"/>
    </source>
</evidence>
<dbReference type="SUPFAM" id="SSF53383">
    <property type="entry name" value="PLP-dependent transferases"/>
    <property type="match status" value="1"/>
</dbReference>
<dbReference type="Gene3D" id="3.40.640.10">
    <property type="entry name" value="Type I PLP-dependent aspartate aminotransferase-like (Major domain)"/>
    <property type="match status" value="1"/>
</dbReference>